<keyword evidence="4" id="KW-1185">Reference proteome</keyword>
<reference evidence="3 4" key="1">
    <citation type="journal article" date="2015" name="Genome Announc.">
        <title>Closed Genome Sequence of Octadecabacter temperatus SB1, the First Mesophilic Species of the Genus Octadecabacter.</title>
        <authorList>
            <person name="Voget S."/>
            <person name="Billerbeck S."/>
            <person name="Simon M."/>
            <person name="Daniel R."/>
        </authorList>
    </citation>
    <scope>NUCLEOTIDE SEQUENCE [LARGE SCALE GENOMIC DNA]</scope>
    <source>
        <strain evidence="3 4">SB1</strain>
    </source>
</reference>
<dbReference type="Proteomes" id="UP000067444">
    <property type="component" value="Chromosome"/>
</dbReference>
<accession>A0A0K0Y6V5</accession>
<dbReference type="KEGG" id="otm:OSB_20920"/>
<organism evidence="3 4">
    <name type="scientific">Octadecabacter temperatus</name>
    <dbReference type="NCBI Taxonomy" id="1458307"/>
    <lineage>
        <taxon>Bacteria</taxon>
        <taxon>Pseudomonadati</taxon>
        <taxon>Pseudomonadota</taxon>
        <taxon>Alphaproteobacteria</taxon>
        <taxon>Rhodobacterales</taxon>
        <taxon>Roseobacteraceae</taxon>
        <taxon>Octadecabacter</taxon>
    </lineage>
</organism>
<dbReference type="Pfam" id="PF13409">
    <property type="entry name" value="GST_N_2"/>
    <property type="match status" value="1"/>
</dbReference>
<dbReference type="EC" id="1.8.4.-" evidence="3"/>
<dbReference type="AlphaFoldDB" id="A0A0K0Y6V5"/>
<dbReference type="Gene3D" id="1.20.1050.10">
    <property type="match status" value="1"/>
</dbReference>
<dbReference type="Gene3D" id="3.40.30.10">
    <property type="entry name" value="Glutaredoxin"/>
    <property type="match status" value="1"/>
</dbReference>
<evidence type="ECO:0000313" key="4">
    <source>
        <dbReference type="Proteomes" id="UP000067444"/>
    </source>
</evidence>
<dbReference type="InterPro" id="IPR010987">
    <property type="entry name" value="Glutathione-S-Trfase_C-like"/>
</dbReference>
<proteinExistence type="predicted"/>
<gene>
    <name evidence="3" type="primary">yfcG_2</name>
    <name evidence="3" type="ORF">OSB_20920</name>
</gene>
<dbReference type="PANTHER" id="PTHR44051">
    <property type="entry name" value="GLUTATHIONE S-TRANSFERASE-RELATED"/>
    <property type="match status" value="1"/>
</dbReference>
<evidence type="ECO:0000259" key="2">
    <source>
        <dbReference type="PROSITE" id="PS50405"/>
    </source>
</evidence>
<keyword evidence="3" id="KW-0560">Oxidoreductase</keyword>
<dbReference type="InterPro" id="IPR036282">
    <property type="entry name" value="Glutathione-S-Trfase_C_sf"/>
</dbReference>
<dbReference type="SFLD" id="SFLDG00358">
    <property type="entry name" value="Main_(cytGST)"/>
    <property type="match status" value="1"/>
</dbReference>
<dbReference type="STRING" id="1458307.OSB_20920"/>
<dbReference type="PROSITE" id="PS50404">
    <property type="entry name" value="GST_NTER"/>
    <property type="match status" value="1"/>
</dbReference>
<dbReference type="PROSITE" id="PS50405">
    <property type="entry name" value="GST_CTER"/>
    <property type="match status" value="1"/>
</dbReference>
<dbReference type="InterPro" id="IPR004045">
    <property type="entry name" value="Glutathione_S-Trfase_N"/>
</dbReference>
<sequence length="197" mass="22323">MKPWLALKQLGKDFNLKMVDVLKGEQKDAHYLAVNPMGVVPFLVTSEGEGIGESNAILWYLAEGSYLMPQTEKARAEALQWMFFEQSKLEPYIAPARFFTHIVPQERESHLDDIAAWQKAARPGLAKLDTHLATRRFILEQGYSVADIALFGYVHVLQEAGLDMNETPNIARWIEDVTQTENFSSLDELGTRVRRAS</sequence>
<dbReference type="SUPFAM" id="SSF47616">
    <property type="entry name" value="GST C-terminal domain-like"/>
    <property type="match status" value="1"/>
</dbReference>
<dbReference type="InterPro" id="IPR040079">
    <property type="entry name" value="Glutathione_S-Trfase"/>
</dbReference>
<dbReference type="EMBL" id="CP012160">
    <property type="protein sequence ID" value="AKS46631.1"/>
    <property type="molecule type" value="Genomic_DNA"/>
</dbReference>
<name>A0A0K0Y6V5_9RHOB</name>
<dbReference type="PANTHER" id="PTHR44051:SF2">
    <property type="entry name" value="HYPOTHETICAL GLUTATHIONE S-TRANSFERASE LIKE PROTEIN"/>
    <property type="match status" value="1"/>
</dbReference>
<feature type="domain" description="GST C-terminal" evidence="2">
    <location>
        <begin position="71"/>
        <end position="197"/>
    </location>
</feature>
<dbReference type="SFLD" id="SFLDS00019">
    <property type="entry name" value="Glutathione_Transferase_(cytos"/>
    <property type="match status" value="1"/>
</dbReference>
<evidence type="ECO:0000259" key="1">
    <source>
        <dbReference type="PROSITE" id="PS50404"/>
    </source>
</evidence>
<feature type="domain" description="GST N-terminal" evidence="1">
    <location>
        <begin position="1"/>
        <end position="69"/>
    </location>
</feature>
<dbReference type="SUPFAM" id="SSF52833">
    <property type="entry name" value="Thioredoxin-like"/>
    <property type="match status" value="1"/>
</dbReference>
<dbReference type="GO" id="GO:0016491">
    <property type="term" value="F:oxidoreductase activity"/>
    <property type="evidence" value="ECO:0007669"/>
    <property type="project" value="UniProtKB-KW"/>
</dbReference>
<dbReference type="PATRIC" id="fig|1458307.3.peg.2106"/>
<dbReference type="InterPro" id="IPR036249">
    <property type="entry name" value="Thioredoxin-like_sf"/>
</dbReference>
<evidence type="ECO:0000313" key="3">
    <source>
        <dbReference type="EMBL" id="AKS46631.1"/>
    </source>
</evidence>
<protein>
    <submittedName>
        <fullName evidence="3">Disulfide-bond oxidoreductase YfcG</fullName>
        <ecNumber evidence="3">1.8.4.-</ecNumber>
    </submittedName>
</protein>
<dbReference type="Pfam" id="PF13410">
    <property type="entry name" value="GST_C_2"/>
    <property type="match status" value="1"/>
</dbReference>
<dbReference type="OrthoDB" id="9810080at2"/>